<dbReference type="Proteomes" id="UP000187172">
    <property type="component" value="Unassembled WGS sequence"/>
</dbReference>
<dbReference type="AlphaFoldDB" id="A0A1R1F591"/>
<dbReference type="NCBIfam" id="NF041644">
    <property type="entry name" value="CBO0543_fam"/>
    <property type="match status" value="1"/>
</dbReference>
<organism evidence="2 3">
    <name type="scientific">Paenibacillus rhizosphaerae</name>
    <dbReference type="NCBI Taxonomy" id="297318"/>
    <lineage>
        <taxon>Bacteria</taxon>
        <taxon>Bacillati</taxon>
        <taxon>Bacillota</taxon>
        <taxon>Bacilli</taxon>
        <taxon>Bacillales</taxon>
        <taxon>Paenibacillaceae</taxon>
        <taxon>Paenibacillus</taxon>
    </lineage>
</organism>
<evidence type="ECO:0000256" key="1">
    <source>
        <dbReference type="SAM" id="Phobius"/>
    </source>
</evidence>
<feature type="transmembrane region" description="Helical" evidence="1">
    <location>
        <begin position="112"/>
        <end position="129"/>
    </location>
</feature>
<dbReference type="InterPro" id="IPR048147">
    <property type="entry name" value="CBO0543-like"/>
</dbReference>
<comment type="caution">
    <text evidence="2">The sequence shown here is derived from an EMBL/GenBank/DDBJ whole genome shotgun (WGS) entry which is preliminary data.</text>
</comment>
<keyword evidence="3" id="KW-1185">Reference proteome</keyword>
<feature type="transmembrane region" description="Helical" evidence="1">
    <location>
        <begin position="136"/>
        <end position="157"/>
    </location>
</feature>
<gene>
    <name evidence="2" type="ORF">BK138_10620</name>
</gene>
<proteinExistence type="predicted"/>
<protein>
    <submittedName>
        <fullName evidence="2">Uncharacterized protein</fullName>
    </submittedName>
</protein>
<feature type="transmembrane region" description="Helical" evidence="1">
    <location>
        <begin position="73"/>
        <end position="92"/>
    </location>
</feature>
<evidence type="ECO:0000313" key="3">
    <source>
        <dbReference type="Proteomes" id="UP000187172"/>
    </source>
</evidence>
<feature type="transmembrane region" description="Helical" evidence="1">
    <location>
        <begin position="169"/>
        <end position="189"/>
    </location>
</feature>
<keyword evidence="1" id="KW-0472">Membrane</keyword>
<keyword evidence="1" id="KW-1133">Transmembrane helix</keyword>
<keyword evidence="1" id="KW-0812">Transmembrane</keyword>
<feature type="transmembrane region" description="Helical" evidence="1">
    <location>
        <begin position="42"/>
        <end position="61"/>
    </location>
</feature>
<accession>A0A1R1F591</accession>
<reference evidence="2 3" key="1">
    <citation type="submission" date="2016-11" db="EMBL/GenBank/DDBJ databases">
        <title>Paenibacillus species isolates.</title>
        <authorList>
            <person name="Beno S.M."/>
        </authorList>
    </citation>
    <scope>NUCLEOTIDE SEQUENCE [LARGE SCALE GENOMIC DNA]</scope>
    <source>
        <strain evidence="2 3">FSL R5-0378</strain>
    </source>
</reference>
<sequence>MNGAKKGAALLLSDRYPSFEEIKDVDRKLTEMRRLYYYRHDLFSIQWWFLLVLLIVPWIIWWKVVDKSRLKDILLYGFAITIVIVLLDDIGSELGLWSYPHQVFRLIPRLSPIDYSVLPVIHMLIYQYFRSWKSFFVANVILALGAAFIAEPFFVWIDIYDMDHWKSIYSFPLYIAKACFVKWSLEFMLSRANRSQQKPAN</sequence>
<dbReference type="EMBL" id="MRTP01000001">
    <property type="protein sequence ID" value="OMF59205.1"/>
    <property type="molecule type" value="Genomic_DNA"/>
</dbReference>
<name>A0A1R1F591_9BACL</name>
<evidence type="ECO:0000313" key="2">
    <source>
        <dbReference type="EMBL" id="OMF59205.1"/>
    </source>
</evidence>
<dbReference type="STRING" id="297318.BK138_10620"/>